<dbReference type="SUPFAM" id="SSF54631">
    <property type="entry name" value="CBS-domain pair"/>
    <property type="match status" value="1"/>
</dbReference>
<evidence type="ECO:0000256" key="1">
    <source>
        <dbReference type="ARBA" id="ARBA00023122"/>
    </source>
</evidence>
<evidence type="ECO:0000313" key="4">
    <source>
        <dbReference type="EMBL" id="RIV84330.1"/>
    </source>
</evidence>
<evidence type="ECO:0000313" key="5">
    <source>
        <dbReference type="Proteomes" id="UP000286576"/>
    </source>
</evidence>
<accession>A0A418NPN8</accession>
<organism evidence="4 5">
    <name type="scientific">Aurantiacibacter zhengii</name>
    <dbReference type="NCBI Taxonomy" id="2307003"/>
    <lineage>
        <taxon>Bacteria</taxon>
        <taxon>Pseudomonadati</taxon>
        <taxon>Pseudomonadota</taxon>
        <taxon>Alphaproteobacteria</taxon>
        <taxon>Sphingomonadales</taxon>
        <taxon>Erythrobacteraceae</taxon>
        <taxon>Aurantiacibacter</taxon>
    </lineage>
</organism>
<dbReference type="InterPro" id="IPR046342">
    <property type="entry name" value="CBS_dom_sf"/>
</dbReference>
<dbReference type="OrthoDB" id="9807125at2"/>
<dbReference type="Gene3D" id="3.10.580.10">
    <property type="entry name" value="CBS-domain"/>
    <property type="match status" value="1"/>
</dbReference>
<dbReference type="AlphaFoldDB" id="A0A418NPN8"/>
<name>A0A418NPN8_9SPHN</name>
<gene>
    <name evidence="4" type="ORF">D2V07_14325</name>
</gene>
<dbReference type="PANTHER" id="PTHR43080">
    <property type="entry name" value="CBS DOMAIN-CONTAINING PROTEIN CBSX3, MITOCHONDRIAL"/>
    <property type="match status" value="1"/>
</dbReference>
<sequence length="147" mass="15551">MKISEIMTSDPACCKEDQSLQEAAKLMVDNDCGEIPVIDDDGGLVGVITDRDVCCRAVAEGMPAETQVGDVMTRSVVSVTPDTSLEDCLASMENSQVRRVPVIDDDGKCCGMVSQADIARTGSDAKTADLVQQISRARADEKSSGCC</sequence>
<feature type="domain" description="CBS" evidence="3">
    <location>
        <begin position="72"/>
        <end position="130"/>
    </location>
</feature>
<comment type="caution">
    <text evidence="4">The sequence shown here is derived from an EMBL/GenBank/DDBJ whole genome shotgun (WGS) entry which is preliminary data.</text>
</comment>
<dbReference type="PANTHER" id="PTHR43080:SF2">
    <property type="entry name" value="CBS DOMAIN-CONTAINING PROTEIN"/>
    <property type="match status" value="1"/>
</dbReference>
<evidence type="ECO:0000256" key="2">
    <source>
        <dbReference type="PROSITE-ProRule" id="PRU00703"/>
    </source>
</evidence>
<protein>
    <submittedName>
        <fullName evidence="4">CBS domain-containing protein</fullName>
    </submittedName>
</protein>
<dbReference type="Pfam" id="PF00571">
    <property type="entry name" value="CBS"/>
    <property type="match status" value="2"/>
</dbReference>
<keyword evidence="1 2" id="KW-0129">CBS domain</keyword>
<feature type="domain" description="CBS" evidence="3">
    <location>
        <begin position="7"/>
        <end position="65"/>
    </location>
</feature>
<dbReference type="InterPro" id="IPR000644">
    <property type="entry name" value="CBS_dom"/>
</dbReference>
<proteinExistence type="predicted"/>
<dbReference type="PROSITE" id="PS51371">
    <property type="entry name" value="CBS"/>
    <property type="match status" value="2"/>
</dbReference>
<dbReference type="Proteomes" id="UP000286576">
    <property type="component" value="Unassembled WGS sequence"/>
</dbReference>
<dbReference type="SMART" id="SM00116">
    <property type="entry name" value="CBS"/>
    <property type="match status" value="2"/>
</dbReference>
<dbReference type="CDD" id="cd04622">
    <property type="entry name" value="CBS_pair_HRP1_like"/>
    <property type="match status" value="1"/>
</dbReference>
<reference evidence="4 5" key="1">
    <citation type="submission" date="2018-08" db="EMBL/GenBank/DDBJ databases">
        <title>Erythrobacter zhengii sp.nov., a bacterium isolated from deep-sea sediment.</title>
        <authorList>
            <person name="Fang C."/>
            <person name="Wu Y.-H."/>
            <person name="Sun C."/>
            <person name="Wang H."/>
            <person name="Cheng H."/>
            <person name="Meng F.-X."/>
            <person name="Wang C.-S."/>
            <person name="Xu X.-W."/>
        </authorList>
    </citation>
    <scope>NUCLEOTIDE SEQUENCE [LARGE SCALE GENOMIC DNA]</scope>
    <source>
        <strain evidence="4 5">V18</strain>
    </source>
</reference>
<evidence type="ECO:0000259" key="3">
    <source>
        <dbReference type="PROSITE" id="PS51371"/>
    </source>
</evidence>
<keyword evidence="5" id="KW-1185">Reference proteome</keyword>
<dbReference type="EMBL" id="QXFL01000007">
    <property type="protein sequence ID" value="RIV84330.1"/>
    <property type="molecule type" value="Genomic_DNA"/>
</dbReference>
<dbReference type="InterPro" id="IPR051257">
    <property type="entry name" value="Diverse_CBS-Domain"/>
</dbReference>